<sequence>MNTRALIDAMNPETIDVIENDHRYFHQDHRLDVLNNHDLTLLRSFPNVVVTPHIAFYSDTVTAEMVHCAMEYLRDFSQTGEPLMEVHPD</sequence>
<dbReference type="PANTHER" id="PTHR43026">
    <property type="entry name" value="2-HYDROXYACID DEHYDROGENASE HOMOLOG 1-RELATED"/>
    <property type="match status" value="1"/>
</dbReference>
<dbReference type="Gene3D" id="3.40.50.720">
    <property type="entry name" value="NAD(P)-binding Rossmann-like Domain"/>
    <property type="match status" value="2"/>
</dbReference>
<evidence type="ECO:0000313" key="3">
    <source>
        <dbReference type="EMBL" id="PGF34801.1"/>
    </source>
</evidence>
<gene>
    <name evidence="3" type="ORF">B1B09_03990</name>
    <name evidence="2" type="ORF">DXN06_05015</name>
</gene>
<name>A0A2B7IYE9_CUTAC</name>
<reference evidence="3 4" key="1">
    <citation type="submission" date="2017-02" db="EMBL/GenBank/DDBJ databases">
        <title>Prevalence of linear plasmids in Cutibacterium acnes isolates obtained from cancerous prostatic tissue.</title>
        <authorList>
            <person name="Davidsson S."/>
            <person name="Bruggemann H."/>
        </authorList>
    </citation>
    <scope>NUCLEOTIDE SEQUENCE [LARGE SCALE GENOMIC DNA]</scope>
    <source>
        <strain evidence="3 4">11-78</strain>
    </source>
</reference>
<dbReference type="OrthoDB" id="9793626at2"/>
<evidence type="ECO:0000256" key="1">
    <source>
        <dbReference type="ARBA" id="ARBA00023027"/>
    </source>
</evidence>
<dbReference type="Proteomes" id="UP000256621">
    <property type="component" value="Chromosome"/>
</dbReference>
<evidence type="ECO:0000313" key="4">
    <source>
        <dbReference type="Proteomes" id="UP000226191"/>
    </source>
</evidence>
<dbReference type="PANTHER" id="PTHR43026:SF1">
    <property type="entry name" value="2-HYDROXYACID DEHYDROGENASE HOMOLOG 1-RELATED"/>
    <property type="match status" value="1"/>
</dbReference>
<protein>
    <submittedName>
        <fullName evidence="3">Lactate dehydrogenase</fullName>
    </submittedName>
</protein>
<accession>A0A2B7IYE9</accession>
<dbReference type="InterPro" id="IPR058205">
    <property type="entry name" value="D-LDH-like"/>
</dbReference>
<dbReference type="AlphaFoldDB" id="A0A2B7IYE9"/>
<proteinExistence type="predicted"/>
<keyword evidence="1" id="KW-0520">NAD</keyword>
<dbReference type="Proteomes" id="UP000226191">
    <property type="component" value="Unassembled WGS sequence"/>
</dbReference>
<evidence type="ECO:0000313" key="5">
    <source>
        <dbReference type="Proteomes" id="UP000256621"/>
    </source>
</evidence>
<dbReference type="EMBL" id="MVCE01000002">
    <property type="protein sequence ID" value="PGF34801.1"/>
    <property type="molecule type" value="Genomic_DNA"/>
</dbReference>
<organism evidence="3 4">
    <name type="scientific">Cutibacterium acnes</name>
    <name type="common">Propionibacterium acnes</name>
    <dbReference type="NCBI Taxonomy" id="1747"/>
    <lineage>
        <taxon>Bacteria</taxon>
        <taxon>Bacillati</taxon>
        <taxon>Actinomycetota</taxon>
        <taxon>Actinomycetes</taxon>
        <taxon>Propionibacteriales</taxon>
        <taxon>Propionibacteriaceae</taxon>
        <taxon>Cutibacterium</taxon>
    </lineage>
</organism>
<dbReference type="EMBL" id="CP031442">
    <property type="protein sequence ID" value="AXM06575.1"/>
    <property type="molecule type" value="Genomic_DNA"/>
</dbReference>
<dbReference type="GO" id="GO:0008720">
    <property type="term" value="F:D-lactate dehydrogenase (NAD+) activity"/>
    <property type="evidence" value="ECO:0007669"/>
    <property type="project" value="TreeGrafter"/>
</dbReference>
<reference evidence="2 5" key="2">
    <citation type="submission" date="2018-08" db="EMBL/GenBank/DDBJ databases">
        <title>Genome sequencing of Cutibacterium acnes KCOM 1315.</title>
        <authorList>
            <person name="Kook J.-K."/>
            <person name="Park S.-N."/>
            <person name="Lim Y.K."/>
        </authorList>
    </citation>
    <scope>NUCLEOTIDE SEQUENCE [LARGE SCALE GENOMIC DNA]</scope>
    <source>
        <strain evidence="2 5">KCOM 1315</strain>
    </source>
</reference>
<evidence type="ECO:0000313" key="2">
    <source>
        <dbReference type="EMBL" id="AXM06575.1"/>
    </source>
</evidence>